<evidence type="ECO:0000256" key="2">
    <source>
        <dbReference type="ARBA" id="ARBA00023157"/>
    </source>
</evidence>
<evidence type="ECO:0000256" key="1">
    <source>
        <dbReference type="ARBA" id="ARBA00022729"/>
    </source>
</evidence>
<keyword evidence="1 4" id="KW-0732">Signal</keyword>
<evidence type="ECO:0000256" key="4">
    <source>
        <dbReference type="SAM" id="SignalP"/>
    </source>
</evidence>
<dbReference type="Pfam" id="PF22933">
    <property type="entry name" value="ComC_SSD"/>
    <property type="match status" value="1"/>
</dbReference>
<evidence type="ECO:0000259" key="6">
    <source>
        <dbReference type="PROSITE" id="PS01186"/>
    </source>
</evidence>
<keyword evidence="3" id="KW-0472">Membrane</keyword>
<dbReference type="Gene3D" id="2.60.40.10">
    <property type="entry name" value="Immunoglobulins"/>
    <property type="match status" value="13"/>
</dbReference>
<keyword evidence="2" id="KW-1015">Disulfide bond</keyword>
<dbReference type="InterPro" id="IPR014756">
    <property type="entry name" value="Ig_E-set"/>
</dbReference>
<feature type="domain" description="EGF-like" evidence="5 6">
    <location>
        <begin position="1537"/>
        <end position="1548"/>
    </location>
</feature>
<feature type="transmembrane region" description="Helical" evidence="3">
    <location>
        <begin position="1796"/>
        <end position="1818"/>
    </location>
</feature>
<dbReference type="PROSITE" id="PS00243">
    <property type="entry name" value="I_EGF_1"/>
    <property type="match status" value="1"/>
</dbReference>
<organism evidence="7 8">
    <name type="scientific">Polysphondylium violaceum</name>
    <dbReference type="NCBI Taxonomy" id="133409"/>
    <lineage>
        <taxon>Eukaryota</taxon>
        <taxon>Amoebozoa</taxon>
        <taxon>Evosea</taxon>
        <taxon>Eumycetozoa</taxon>
        <taxon>Dictyostelia</taxon>
        <taxon>Dictyosteliales</taxon>
        <taxon>Dictyosteliaceae</taxon>
        <taxon>Polysphondylium</taxon>
    </lineage>
</organism>
<reference evidence="7" key="1">
    <citation type="submission" date="2020-01" db="EMBL/GenBank/DDBJ databases">
        <title>Development of genomics and gene disruption for Polysphondylium violaceum indicates a role for the polyketide synthase stlB in stalk morphogenesis.</title>
        <authorList>
            <person name="Narita B."/>
            <person name="Kawabe Y."/>
            <person name="Kin K."/>
            <person name="Saito T."/>
            <person name="Gibbs R."/>
            <person name="Kuspa A."/>
            <person name="Muzny D."/>
            <person name="Queller D."/>
            <person name="Richards S."/>
            <person name="Strassman J."/>
            <person name="Sucgang R."/>
            <person name="Worley K."/>
            <person name="Schaap P."/>
        </authorList>
    </citation>
    <scope>NUCLEOTIDE SEQUENCE</scope>
    <source>
        <strain evidence="7">QSvi11</strain>
    </source>
</reference>
<evidence type="ECO:0000256" key="3">
    <source>
        <dbReference type="SAM" id="Phobius"/>
    </source>
</evidence>
<dbReference type="PROSITE" id="PS00022">
    <property type="entry name" value="EGF_1"/>
    <property type="match status" value="1"/>
</dbReference>
<dbReference type="InterPro" id="IPR053331">
    <property type="entry name" value="EGF-like_comC"/>
</dbReference>
<keyword evidence="3" id="KW-1133">Transmembrane helix</keyword>
<dbReference type="InterPro" id="IPR054484">
    <property type="entry name" value="ComC_SSD"/>
</dbReference>
<dbReference type="Proteomes" id="UP000695562">
    <property type="component" value="Unassembled WGS sequence"/>
</dbReference>
<evidence type="ECO:0000313" key="7">
    <source>
        <dbReference type="EMBL" id="KAF2070534.1"/>
    </source>
</evidence>
<name>A0A8J4PQU6_9MYCE</name>
<proteinExistence type="predicted"/>
<dbReference type="SMART" id="SM00429">
    <property type="entry name" value="IPT"/>
    <property type="match status" value="5"/>
</dbReference>
<evidence type="ECO:0000259" key="5">
    <source>
        <dbReference type="PROSITE" id="PS00022"/>
    </source>
</evidence>
<dbReference type="InterPro" id="IPR000742">
    <property type="entry name" value="EGF"/>
</dbReference>
<dbReference type="Gene3D" id="2.10.25.10">
    <property type="entry name" value="Laminin"/>
    <property type="match status" value="1"/>
</dbReference>
<feature type="chain" id="PRO_5035206147" description="EGF-like domain-containing protein" evidence="4">
    <location>
        <begin position="24"/>
        <end position="1839"/>
    </location>
</feature>
<keyword evidence="3" id="KW-0812">Transmembrane</keyword>
<sequence length="1839" mass="193708">MFNNNIKFLFLFIFIIFQQVSFCADPPPLLTSLDQNPLKICTIGDFPVTLTGIGFKSGVNSVCLFTSSPAGVNITVPSTYINSTNVRCQVPNRMVAGLTMNVLLSVSNDGVSFSNIFEIRYSGSQPWQGNIFLSGHDADFHGLPGFGNGRPFLIKSLDFITKNTWNDLTAPNRKKFLFIESKMPATGSDVKHSLPTLTSLGLTVGIHFDHVDATEFATTPLSDYSALFIASAGGGMLTTWELRALNDRKQDIAYFLKNGGGLGAWAQGIGSFTCTKNLAGISNALNSEAFAFLPITTLASPNILLPYSPTPKGMEMFNITLPEINDPSHSIFSQTGGLDIITYDKNNAIVTLAGQLNPCPDDCNGKGVCSCGECTCSNGFSGPYCECQGSDTCNVCGDGIIQGGEFCDGGIGCLADCTCGAGYEVTEPISPKCQELKPPRITVITKSLTSGSVVTIGGTNLGVDAGAISVLINQQHCTGISFVDTTRTSFTCTAPPGVGVGYDVHINASGRIGDGVGQPTFSYYPPTFTSASSSLTEGTDITITGTNLGAIPASSSIKLNNGGTCLVKSSAHTSLVCTAPAGFGTGLPFTINIGSQTTTGTFSYLPPTISQITKSNTQGSQITLVGTSFSVQSTTKSISFTPTLSCVNLAVIVDHKIMTCDLQAGSGGGYKASVTVGGQKSNDIDFSYNIPSITHRVAPPPTVGGTITINGYNFGTVQSQISVSIGGDRCDNVVLITNHEQLTCFAPEGTGLKSLIITVNGLSSLQESISYQIPVVKESTNPSTKGGSVVLEGSNFGKDISLVTVSIDGKDCPTTWVNENGLKCSIGAGTGSGKTIIVTVNTLVSVPVNFFSYAGPSIYEVSRTVTSGGLVTVKGDDFSISTSTLSIQLGGVSCTVNSVAEDQVIFTAPEGSGINIPLELTVDGLSTTDKYSYSSPFVDSVSQVETTGGLVTIKGVSFGNDINVISVTADKSDCLVKSVSHTEVTCTIGQGVGLKIPIFINVNENELDYSVYFNYLAPTILSATSSTTSGSEITIQGTSFGQVGTAISVSVSNQECLDPIVTIDHTTATCKAPAGSGKSNPLILTVATQTSNSFDLAYGLPTVSSSTKSSTQGGDIVTLTGSNFGSSVDSVLINDKECTDAKITVVDTQITCVAPPGTGSKNIIVVDIEGQESSDKARFSYNSPTVSSTSSPSTKGGDLITVVGANFGSNSSLLSVTVDGKQCKNPTLIKDDSELTCESNSGSGKKDIVVTVDELPSSVVSLSFAIPNILHTTSTPTQGAITTITGNNFGTQDKNIVVLIGGKACTDIKITGDHTVLECTAPVGTGVQDITITVDGLSNTISSIFSYDLPSISQNSLVSTIGGDTTTLVGKNLGNDASLINVLIGNQECKNVKIIVPHSSISCVAPSGQSIDNTITIAVNKQQTSFDIFNYDIPKPISATSVDTNGGVVTVQGTNFGSKQSEISVIIDDKQCTQVTLVTAHTTITCQLTGGQGFELNVNVTVSKQLSLPNTIFNYDDGSRCDDPTCSGNGVCLGGFCSCNFPYYGPSCSVLMPNETVELPTIDFNQTKPSTVITLPGNETINIFVKEVREHDINNQVVVRKVVSEMLWNLTQIESQETLVWNYTLLLDTGAFVVVKISYFLHNDYVQFAGLNISMPKGNVKFGIDLYDWEYQNSQNNVKVIMTAQVVGAPNVKCEQQVSLANNTANDNQLHWFEFDQNGNSLYGRFSNRAIIDSRVIPITQDVDRKSEDGKELDIAMNVPFFRKSAIMDPDFSVVLNFGKYNAPSTECSSGSKVKWYIPVSVVGGAAVAASAIGGFFYSRKLKKEKEFQDSIKMSSMNA</sequence>
<dbReference type="InterPro" id="IPR002909">
    <property type="entry name" value="IPT_dom"/>
</dbReference>
<protein>
    <recommendedName>
        <fullName evidence="5 6">EGF-like domain-containing protein</fullName>
    </recommendedName>
</protein>
<comment type="caution">
    <text evidence="7">The sequence shown here is derived from an EMBL/GenBank/DDBJ whole genome shotgun (WGS) entry which is preliminary data.</text>
</comment>
<dbReference type="InterPro" id="IPR013783">
    <property type="entry name" value="Ig-like_fold"/>
</dbReference>
<dbReference type="OrthoDB" id="20300at2759"/>
<dbReference type="CDD" id="cd00603">
    <property type="entry name" value="IPT_PCSR"/>
    <property type="match status" value="9"/>
</dbReference>
<dbReference type="CDD" id="cd00102">
    <property type="entry name" value="IPT"/>
    <property type="match status" value="1"/>
</dbReference>
<dbReference type="SUPFAM" id="SSF81296">
    <property type="entry name" value="E set domains"/>
    <property type="match status" value="13"/>
</dbReference>
<keyword evidence="8" id="KW-1185">Reference proteome</keyword>
<gene>
    <name evidence="7" type="ORF">CYY_008152</name>
</gene>
<dbReference type="InterPro" id="IPR057243">
    <property type="entry name" value="Integrin_I-EGF_CS"/>
</dbReference>
<dbReference type="EMBL" id="AJWJ01000479">
    <property type="protein sequence ID" value="KAF2070534.1"/>
    <property type="molecule type" value="Genomic_DNA"/>
</dbReference>
<feature type="signal peptide" evidence="4">
    <location>
        <begin position="1"/>
        <end position="23"/>
    </location>
</feature>
<evidence type="ECO:0000313" key="8">
    <source>
        <dbReference type="Proteomes" id="UP000695562"/>
    </source>
</evidence>
<dbReference type="PROSITE" id="PS01186">
    <property type="entry name" value="EGF_2"/>
    <property type="match status" value="1"/>
</dbReference>
<dbReference type="PANTHER" id="PTHR24032">
    <property type="entry name" value="EGF-LIKE DOMAIN-CONTAINING PROTEIN-RELATED-RELATED"/>
    <property type="match status" value="1"/>
</dbReference>
<dbReference type="Pfam" id="PF01833">
    <property type="entry name" value="TIG"/>
    <property type="match status" value="13"/>
</dbReference>
<accession>A0A8J4PQU6</accession>